<sequence>MHFNSLALATLALVPSFIEAHGDVPGAPRVFGRRSALSGARRARNVASSYQPIVPEVHEKRQASTNTEGQCGQGFGSCADGYCCSEAGWCGQGSDYCAAPGCQFNFGPACDDNTIPSGSSTSTVARTRLGNVLYGGAGIYDCTVAGTIAITYDDGPYIYTEHILDVLKQYSAKATFFITGNNNGKGEIDNAAYPWAATIKRAYAEGHQIASHTWTHPHLSNITSAQRKQNMYSNEMALRNILGFFPTYMRPPYSDCTAESGCQQDMADLGYHVTYFDVDTDDYNNDSPALIQNAKNNFDAGIAGGKPATDDYLVIGHDIHNQTANVLTAYMLDKILALGYKAVTVGECLGDPEENWYRKSSGSVFTSLTSAVTSATKTSATIAPTATSNDGTCGGGSGFMCTGSEFGDCCSQAGWCGSGTLYCGEGCQAGFGQCGINVPQSSSTTSTAPAATATGVSTDATCGGSSGMTCQGSVFGNCCSPAGWCGSTAAYCGDGCQSAFGSCGDSGAAAGAVQATNNAAVSSTLATLATSKAVTTTTAATATKTSTAAKATATNKSRVSVSVSQSMSGYSRTNHFFIHGSTAGSAN</sequence>
<evidence type="ECO:0000256" key="9">
    <source>
        <dbReference type="SAM" id="SignalP"/>
    </source>
</evidence>
<keyword evidence="8" id="KW-1015">Disulfide bond</keyword>
<proteinExistence type="predicted"/>
<dbReference type="InterPro" id="IPR011330">
    <property type="entry name" value="Glyco_hydro/deAcase_b/a-brl"/>
</dbReference>
<feature type="chain" id="PRO_5020547947" evidence="9">
    <location>
        <begin position="21"/>
        <end position="587"/>
    </location>
</feature>
<evidence type="ECO:0000256" key="2">
    <source>
        <dbReference type="ARBA" id="ARBA00022669"/>
    </source>
</evidence>
<reference evidence="12 13" key="1">
    <citation type="submission" date="2018-10" db="EMBL/GenBank/DDBJ databases">
        <title>Fifty Aureobasidium pullulans genomes reveal a recombining polyextremotolerant generalist.</title>
        <authorList>
            <person name="Gostincar C."/>
            <person name="Turk M."/>
            <person name="Zajc J."/>
            <person name="Gunde-Cimerman N."/>
        </authorList>
    </citation>
    <scope>NUCLEOTIDE SEQUENCE [LARGE SCALE GENOMIC DNA]</scope>
    <source>
        <strain evidence="12 13">EXF-3863</strain>
    </source>
</reference>
<keyword evidence="2 8" id="KW-0147">Chitin-binding</keyword>
<dbReference type="PROSITE" id="PS00026">
    <property type="entry name" value="CHIT_BIND_I_1"/>
    <property type="match status" value="1"/>
</dbReference>
<dbReference type="SUPFAM" id="SSF88713">
    <property type="entry name" value="Glycoside hydrolase/deacetylase"/>
    <property type="match status" value="1"/>
</dbReference>
<dbReference type="Gene3D" id="3.30.60.10">
    <property type="entry name" value="Endochitinase-like"/>
    <property type="match status" value="3"/>
</dbReference>
<dbReference type="GO" id="GO:0005975">
    <property type="term" value="P:carbohydrate metabolic process"/>
    <property type="evidence" value="ECO:0007669"/>
    <property type="project" value="InterPro"/>
</dbReference>
<evidence type="ECO:0000259" key="10">
    <source>
        <dbReference type="PROSITE" id="PS50941"/>
    </source>
</evidence>
<dbReference type="GO" id="GO:0008061">
    <property type="term" value="F:chitin binding"/>
    <property type="evidence" value="ECO:0007669"/>
    <property type="project" value="UniProtKB-UniRule"/>
</dbReference>
<name>A0A4S9SLQ9_AURPU</name>
<dbReference type="AlphaFoldDB" id="A0A4S9SLQ9"/>
<protein>
    <submittedName>
        <fullName evidence="12">Glycoside hydrolase/deacetylase</fullName>
    </submittedName>
</protein>
<comment type="cofactor">
    <cofactor evidence="1">
        <name>Co(2+)</name>
        <dbReference type="ChEBI" id="CHEBI:48828"/>
    </cofactor>
</comment>
<comment type="caution">
    <text evidence="8">Lacks conserved residue(s) required for the propagation of feature annotation.</text>
</comment>
<keyword evidence="4 9" id="KW-0732">Signal</keyword>
<evidence type="ECO:0000256" key="5">
    <source>
        <dbReference type="ARBA" id="ARBA00022801"/>
    </source>
</evidence>
<dbReference type="PANTHER" id="PTHR46471:SF4">
    <property type="entry name" value="CHITIN DEACETYLASE"/>
    <property type="match status" value="1"/>
</dbReference>
<dbReference type="PROSITE" id="PS51677">
    <property type="entry name" value="NODB"/>
    <property type="match status" value="1"/>
</dbReference>
<dbReference type="InterPro" id="IPR002509">
    <property type="entry name" value="NODB_dom"/>
</dbReference>
<dbReference type="GO" id="GO:0016810">
    <property type="term" value="F:hydrolase activity, acting on carbon-nitrogen (but not peptide) bonds"/>
    <property type="evidence" value="ECO:0007669"/>
    <property type="project" value="InterPro"/>
</dbReference>
<evidence type="ECO:0000313" key="12">
    <source>
        <dbReference type="EMBL" id="THZ11947.1"/>
    </source>
</evidence>
<feature type="disulfide bond" evidence="8">
    <location>
        <begin position="478"/>
        <end position="492"/>
    </location>
</feature>
<evidence type="ECO:0000256" key="6">
    <source>
        <dbReference type="ARBA" id="ARBA00023277"/>
    </source>
</evidence>
<dbReference type="SUPFAM" id="SSF57016">
    <property type="entry name" value="Plant lectins/antimicrobial peptides"/>
    <property type="match status" value="3"/>
</dbReference>
<dbReference type="Gene3D" id="3.20.20.370">
    <property type="entry name" value="Glycoside hydrolase/deacetylase"/>
    <property type="match status" value="1"/>
</dbReference>
<dbReference type="InterPro" id="IPR018371">
    <property type="entry name" value="Chitin-binding_1_CS"/>
</dbReference>
<keyword evidence="3" id="KW-0479">Metal-binding</keyword>
<feature type="disulfide bond" evidence="8">
    <location>
        <begin position="409"/>
        <end position="423"/>
    </location>
</feature>
<dbReference type="GO" id="GO:0046872">
    <property type="term" value="F:metal ion binding"/>
    <property type="evidence" value="ECO:0007669"/>
    <property type="project" value="UniProtKB-KW"/>
</dbReference>
<dbReference type="PROSITE" id="PS50941">
    <property type="entry name" value="CHIT_BIND_I_2"/>
    <property type="match status" value="3"/>
</dbReference>
<evidence type="ECO:0000256" key="1">
    <source>
        <dbReference type="ARBA" id="ARBA00001941"/>
    </source>
</evidence>
<feature type="signal peptide" evidence="9">
    <location>
        <begin position="1"/>
        <end position="20"/>
    </location>
</feature>
<comment type="caution">
    <text evidence="12">The sequence shown here is derived from an EMBL/GenBank/DDBJ whole genome shotgun (WGS) entry which is preliminary data.</text>
</comment>
<dbReference type="EMBL" id="QZBM01000652">
    <property type="protein sequence ID" value="THZ11947.1"/>
    <property type="molecule type" value="Genomic_DNA"/>
</dbReference>
<feature type="domain" description="Chitin-binding type-1" evidence="10">
    <location>
        <begin position="68"/>
        <end position="112"/>
    </location>
</feature>
<dbReference type="PANTHER" id="PTHR46471">
    <property type="entry name" value="CHITIN DEACETYLASE"/>
    <property type="match status" value="1"/>
</dbReference>
<evidence type="ECO:0000256" key="8">
    <source>
        <dbReference type="PROSITE-ProRule" id="PRU00261"/>
    </source>
</evidence>
<feature type="domain" description="NodB homology" evidence="11">
    <location>
        <begin position="146"/>
        <end position="343"/>
    </location>
</feature>
<evidence type="ECO:0000256" key="4">
    <source>
        <dbReference type="ARBA" id="ARBA00022729"/>
    </source>
</evidence>
<dbReference type="Proteomes" id="UP000308005">
    <property type="component" value="Unassembled WGS sequence"/>
</dbReference>
<dbReference type="SMART" id="SM00270">
    <property type="entry name" value="ChtBD1"/>
    <property type="match status" value="3"/>
</dbReference>
<dbReference type="CDD" id="cd10951">
    <property type="entry name" value="CE4_ClCDA_like"/>
    <property type="match status" value="1"/>
</dbReference>
<keyword evidence="6" id="KW-0119">Carbohydrate metabolism</keyword>
<evidence type="ECO:0000313" key="13">
    <source>
        <dbReference type="Proteomes" id="UP000308005"/>
    </source>
</evidence>
<accession>A0A4S9SLQ9</accession>
<evidence type="ECO:0000256" key="3">
    <source>
        <dbReference type="ARBA" id="ARBA00022723"/>
    </source>
</evidence>
<evidence type="ECO:0000259" key="11">
    <source>
        <dbReference type="PROSITE" id="PS51677"/>
    </source>
</evidence>
<dbReference type="CDD" id="cd11618">
    <property type="entry name" value="ChtBD1_1"/>
    <property type="match status" value="2"/>
</dbReference>
<dbReference type="Pfam" id="PF01522">
    <property type="entry name" value="Polysacc_deac_1"/>
    <property type="match status" value="1"/>
</dbReference>
<dbReference type="InterPro" id="IPR001002">
    <property type="entry name" value="Chitin-bd_1"/>
</dbReference>
<feature type="domain" description="Chitin-binding type-1" evidence="10">
    <location>
        <begin position="459"/>
        <end position="505"/>
    </location>
</feature>
<organism evidence="12 13">
    <name type="scientific">Aureobasidium pullulans</name>
    <name type="common">Black yeast</name>
    <name type="synonym">Pullularia pullulans</name>
    <dbReference type="NCBI Taxonomy" id="5580"/>
    <lineage>
        <taxon>Eukaryota</taxon>
        <taxon>Fungi</taxon>
        <taxon>Dikarya</taxon>
        <taxon>Ascomycota</taxon>
        <taxon>Pezizomycotina</taxon>
        <taxon>Dothideomycetes</taxon>
        <taxon>Dothideomycetidae</taxon>
        <taxon>Dothideales</taxon>
        <taxon>Saccotheciaceae</taxon>
        <taxon>Aureobasidium</taxon>
    </lineage>
</organism>
<keyword evidence="5 12" id="KW-0378">Hydrolase</keyword>
<keyword evidence="7" id="KW-0170">Cobalt</keyword>
<feature type="disulfide bond" evidence="8">
    <location>
        <begin position="78"/>
        <end position="90"/>
    </location>
</feature>
<dbReference type="InterPro" id="IPR036861">
    <property type="entry name" value="Endochitinase-like_sf"/>
</dbReference>
<feature type="domain" description="Chitin-binding type-1" evidence="10">
    <location>
        <begin position="390"/>
        <end position="436"/>
    </location>
</feature>
<evidence type="ECO:0000256" key="7">
    <source>
        <dbReference type="ARBA" id="ARBA00023285"/>
    </source>
</evidence>
<feature type="disulfide bond" evidence="8">
    <location>
        <begin position="83"/>
        <end position="97"/>
    </location>
</feature>
<gene>
    <name evidence="12" type="ORF">D6C91_08868</name>
</gene>
<dbReference type="CDD" id="cd00035">
    <property type="entry name" value="ChtBD1"/>
    <property type="match status" value="1"/>
</dbReference>